<evidence type="ECO:0000313" key="2">
    <source>
        <dbReference type="EMBL" id="WCL54706.1"/>
    </source>
</evidence>
<dbReference type="KEGG" id="gso:PH603_02895"/>
<proteinExistence type="predicted"/>
<gene>
    <name evidence="2" type="ORF">PH603_02895</name>
</gene>
<keyword evidence="3" id="KW-1185">Reference proteome</keyword>
<evidence type="ECO:0000259" key="1">
    <source>
        <dbReference type="Pfam" id="PF01935"/>
    </source>
</evidence>
<dbReference type="Pfam" id="PF01935">
    <property type="entry name" value="DUF87"/>
    <property type="match status" value="1"/>
</dbReference>
<sequence>MPDFANHVIGAVRTVGSASVTVRLSEDALATPGLASRYRIGGTLKLPVEGSLIFGTVRSVAATSEKGVDLTVDFLGERTEGSFSRGVRHFPMPGTEVLTTDDDDLAAVYAPTSDRTVRIGTVFPSDTLSAGINAEAMLSRHFAILGSTGTGKSTTTALIIHRLVEANPNAHIVILDPHNEYERAFQTNGVHVTTENLSIPYWLMNFEEHVELLIGRNTEGREAEIDILKRCLLDARKKSSATVGASRLTVDTPIPYKLTDLLARLDEELGRLDKAENVRPFLRLKLKIEELRTDQRYAFMFSGLLMQDNLASLVAKLMRFPVDGRPVSTLDLSGVPSDIVDVVVSLLSRLVFDFSMWSRSQRQARPVLLVCEEAHRYVPNAETETRIQSARKSLERIAKEGRKYGVSLGLVSQRPSDLSEAVLSQCGTILSMRMNNDRDRAFVTASMPEGSESFLASLPTLQNRECIIAGEGAPCPMRVRLDFLEEELRPASDDPRFTESWRQDIDCLDELVNDTIRNWRRGVR</sequence>
<dbReference type="AlphaFoldDB" id="A0AAF0BMM3"/>
<evidence type="ECO:0000313" key="3">
    <source>
        <dbReference type="Proteomes" id="UP001217500"/>
    </source>
</evidence>
<dbReference type="RefSeq" id="WP_289504425.1">
    <property type="nucleotide sequence ID" value="NZ_CP116805.1"/>
</dbReference>
<accession>A0AAF0BMM3</accession>
<dbReference type="PANTHER" id="PTHR42957:SF1">
    <property type="entry name" value="HELICASE MJ1565-RELATED"/>
    <property type="match status" value="1"/>
</dbReference>
<feature type="domain" description="Helicase HerA central" evidence="1">
    <location>
        <begin position="117"/>
        <end position="351"/>
    </location>
</feature>
<reference evidence="2" key="1">
    <citation type="submission" date="2023-01" db="EMBL/GenBank/DDBJ databases">
        <title>The genome sequence of Kordiimonadaceae bacterium 6D33.</title>
        <authorList>
            <person name="Liu Y."/>
        </authorList>
    </citation>
    <scope>NUCLEOTIDE SEQUENCE</scope>
    <source>
        <strain evidence="2">6D33</strain>
    </source>
</reference>
<dbReference type="EMBL" id="CP116805">
    <property type="protein sequence ID" value="WCL54706.1"/>
    <property type="molecule type" value="Genomic_DNA"/>
</dbReference>
<dbReference type="PANTHER" id="PTHR42957">
    <property type="entry name" value="HELICASE MJ1565-RELATED"/>
    <property type="match status" value="1"/>
</dbReference>
<protein>
    <submittedName>
        <fullName evidence="2">DUF87 domain-containing protein</fullName>
    </submittedName>
</protein>
<dbReference type="InterPro" id="IPR008571">
    <property type="entry name" value="HerA-like"/>
</dbReference>
<dbReference type="InterPro" id="IPR002789">
    <property type="entry name" value="HerA_central"/>
</dbReference>
<dbReference type="InterPro" id="IPR027417">
    <property type="entry name" value="P-loop_NTPase"/>
</dbReference>
<dbReference type="Proteomes" id="UP001217500">
    <property type="component" value="Chromosome"/>
</dbReference>
<name>A0AAF0BMM3_9PROT</name>
<organism evidence="2 3">
    <name type="scientific">Gimibacter soli</name>
    <dbReference type="NCBI Taxonomy" id="3024400"/>
    <lineage>
        <taxon>Bacteria</taxon>
        <taxon>Pseudomonadati</taxon>
        <taxon>Pseudomonadota</taxon>
        <taxon>Alphaproteobacteria</taxon>
        <taxon>Kordiimonadales</taxon>
        <taxon>Temperatibacteraceae</taxon>
        <taxon>Gimibacter</taxon>
    </lineage>
</organism>
<dbReference type="SUPFAM" id="SSF52540">
    <property type="entry name" value="P-loop containing nucleoside triphosphate hydrolases"/>
    <property type="match status" value="1"/>
</dbReference>
<dbReference type="Gene3D" id="3.40.50.300">
    <property type="entry name" value="P-loop containing nucleotide triphosphate hydrolases"/>
    <property type="match status" value="2"/>
</dbReference>